<dbReference type="RefSeq" id="WP_380719285.1">
    <property type="nucleotide sequence ID" value="NZ_JBHTLK010000005.1"/>
</dbReference>
<evidence type="ECO:0000313" key="1">
    <source>
        <dbReference type="EMBL" id="MFD1145990.1"/>
    </source>
</evidence>
<gene>
    <name evidence="1" type="ORF">ACFQ3T_02495</name>
</gene>
<name>A0ABW3QKP1_9PSEU</name>
<keyword evidence="2" id="KW-1185">Reference proteome</keyword>
<proteinExistence type="predicted"/>
<evidence type="ECO:0000313" key="2">
    <source>
        <dbReference type="Proteomes" id="UP001597168"/>
    </source>
</evidence>
<dbReference type="Proteomes" id="UP001597168">
    <property type="component" value="Unassembled WGS sequence"/>
</dbReference>
<comment type="caution">
    <text evidence="1">The sequence shown here is derived from an EMBL/GenBank/DDBJ whole genome shotgun (WGS) entry which is preliminary data.</text>
</comment>
<accession>A0ABW3QKP1</accession>
<sequence>MTTISAAPADVLALEETTDAVAVEYATADGQNADTDFYDVYASDGGGGGSYFDTLSRENLLLLHSRGKVEIFDRVTREPWNPETC</sequence>
<dbReference type="EMBL" id="JBHTLK010000005">
    <property type="protein sequence ID" value="MFD1145990.1"/>
    <property type="molecule type" value="Genomic_DNA"/>
</dbReference>
<reference evidence="2" key="1">
    <citation type="journal article" date="2019" name="Int. J. Syst. Evol. Microbiol.">
        <title>The Global Catalogue of Microorganisms (GCM) 10K type strain sequencing project: providing services to taxonomists for standard genome sequencing and annotation.</title>
        <authorList>
            <consortium name="The Broad Institute Genomics Platform"/>
            <consortium name="The Broad Institute Genome Sequencing Center for Infectious Disease"/>
            <person name="Wu L."/>
            <person name="Ma J."/>
        </authorList>
    </citation>
    <scope>NUCLEOTIDE SEQUENCE [LARGE SCALE GENOMIC DNA]</scope>
    <source>
        <strain evidence="2">CCUG 60214</strain>
    </source>
</reference>
<organism evidence="1 2">
    <name type="scientific">Saccharothrix hoggarensis</name>
    <dbReference type="NCBI Taxonomy" id="913853"/>
    <lineage>
        <taxon>Bacteria</taxon>
        <taxon>Bacillati</taxon>
        <taxon>Actinomycetota</taxon>
        <taxon>Actinomycetes</taxon>
        <taxon>Pseudonocardiales</taxon>
        <taxon>Pseudonocardiaceae</taxon>
        <taxon>Saccharothrix</taxon>
    </lineage>
</organism>
<protein>
    <submittedName>
        <fullName evidence="1">Uncharacterized protein</fullName>
    </submittedName>
</protein>